<dbReference type="KEGG" id="smo:SELMODRAFT_412446"/>
<name>D8RLI4_SELML</name>
<accession>D8RLI4</accession>
<dbReference type="Proteomes" id="UP000001514">
    <property type="component" value="Unassembled WGS sequence"/>
</dbReference>
<feature type="transmembrane region" description="Helical" evidence="4">
    <location>
        <begin position="239"/>
        <end position="258"/>
    </location>
</feature>
<dbReference type="AlphaFoldDB" id="D8RLI4"/>
<dbReference type="eggNOG" id="ENOG502RYW5">
    <property type="taxonomic scope" value="Eukaryota"/>
</dbReference>
<dbReference type="InParanoid" id="D8RLI4"/>
<dbReference type="PROSITE" id="PS50859">
    <property type="entry name" value="LONGIN"/>
    <property type="match status" value="1"/>
</dbReference>
<dbReference type="OMA" id="QKAKQVW"/>
<keyword evidence="4" id="KW-0812">Transmembrane</keyword>
<evidence type="ECO:0000256" key="3">
    <source>
        <dbReference type="ARBA" id="ARBA00023136"/>
    </source>
</evidence>
<organism evidence="7">
    <name type="scientific">Selaginella moellendorffii</name>
    <name type="common">Spikemoss</name>
    <dbReference type="NCBI Taxonomy" id="88036"/>
    <lineage>
        <taxon>Eukaryota</taxon>
        <taxon>Viridiplantae</taxon>
        <taxon>Streptophyta</taxon>
        <taxon>Embryophyta</taxon>
        <taxon>Tracheophyta</taxon>
        <taxon>Lycopodiopsida</taxon>
        <taxon>Selaginellales</taxon>
        <taxon>Selaginellaceae</taxon>
        <taxon>Selaginella</taxon>
    </lineage>
</organism>
<proteinExistence type="inferred from homology"/>
<dbReference type="Gene3D" id="3.30.450.50">
    <property type="entry name" value="Longin domain"/>
    <property type="match status" value="1"/>
</dbReference>
<dbReference type="InterPro" id="IPR011012">
    <property type="entry name" value="Longin-like_dom_sf"/>
</dbReference>
<dbReference type="GO" id="GO:0016020">
    <property type="term" value="C:membrane"/>
    <property type="evidence" value="ECO:0007669"/>
    <property type="project" value="UniProtKB-SubCell"/>
</dbReference>
<sequence>MPNSRKKMEGQNLIFYASIAQGTNILAECLDDDPGFAAAMAESLASLPPMHKTVTFAANNRLACYLIHPPLTYCGVFDEVFGKEHGFTFLGQIQSDFRRLLLLRGLQEDRDELQNYHLDRDLLPVMRNAINDATGRQCYEGFSDQSFDDSVPLMGKGRLERRMSGDSTQAQFSSSCSPLARGKSSKHKQYELREVVMERCDKSDGPAQAMETSSGGKSVGNSRMRAQWQRMRCCCSMKFILAIDAVVCVVLLSVWLAVCRGFRC</sequence>
<dbReference type="InterPro" id="IPR044783">
    <property type="entry name" value="PHYL"/>
</dbReference>
<dbReference type="InterPro" id="IPR010908">
    <property type="entry name" value="Longin_dom"/>
</dbReference>
<keyword evidence="7" id="KW-1185">Reference proteome</keyword>
<comment type="subcellular location">
    <subcellularLocation>
        <location evidence="1">Membrane</location>
    </subcellularLocation>
</comment>
<dbReference type="HOGENOM" id="CLU_088757_0_0_1"/>
<dbReference type="Gramene" id="EFJ26922">
    <property type="protein sequence ID" value="EFJ26922"/>
    <property type="gene ID" value="SELMODRAFT_412446"/>
</dbReference>
<reference evidence="6 7" key="1">
    <citation type="journal article" date="2011" name="Science">
        <title>The Selaginella genome identifies genetic changes associated with the evolution of vascular plants.</title>
        <authorList>
            <person name="Banks J.A."/>
            <person name="Nishiyama T."/>
            <person name="Hasebe M."/>
            <person name="Bowman J.L."/>
            <person name="Gribskov M."/>
            <person name="dePamphilis C."/>
            <person name="Albert V.A."/>
            <person name="Aono N."/>
            <person name="Aoyama T."/>
            <person name="Ambrose B.A."/>
            <person name="Ashton N.W."/>
            <person name="Axtell M.J."/>
            <person name="Barker E."/>
            <person name="Barker M.S."/>
            <person name="Bennetzen J.L."/>
            <person name="Bonawitz N.D."/>
            <person name="Chapple C."/>
            <person name="Cheng C."/>
            <person name="Correa L.G."/>
            <person name="Dacre M."/>
            <person name="DeBarry J."/>
            <person name="Dreyer I."/>
            <person name="Elias M."/>
            <person name="Engstrom E.M."/>
            <person name="Estelle M."/>
            <person name="Feng L."/>
            <person name="Finet C."/>
            <person name="Floyd S.K."/>
            <person name="Frommer W.B."/>
            <person name="Fujita T."/>
            <person name="Gramzow L."/>
            <person name="Gutensohn M."/>
            <person name="Harholt J."/>
            <person name="Hattori M."/>
            <person name="Heyl A."/>
            <person name="Hirai T."/>
            <person name="Hiwatashi Y."/>
            <person name="Ishikawa M."/>
            <person name="Iwata M."/>
            <person name="Karol K.G."/>
            <person name="Koehler B."/>
            <person name="Kolukisaoglu U."/>
            <person name="Kubo M."/>
            <person name="Kurata T."/>
            <person name="Lalonde S."/>
            <person name="Li K."/>
            <person name="Li Y."/>
            <person name="Litt A."/>
            <person name="Lyons E."/>
            <person name="Manning G."/>
            <person name="Maruyama T."/>
            <person name="Michael T.P."/>
            <person name="Mikami K."/>
            <person name="Miyazaki S."/>
            <person name="Morinaga S."/>
            <person name="Murata T."/>
            <person name="Mueller-Roeber B."/>
            <person name="Nelson D.R."/>
            <person name="Obara M."/>
            <person name="Oguri Y."/>
            <person name="Olmstead R.G."/>
            <person name="Onodera N."/>
            <person name="Petersen B.L."/>
            <person name="Pils B."/>
            <person name="Prigge M."/>
            <person name="Rensing S.A."/>
            <person name="Riano-Pachon D.M."/>
            <person name="Roberts A.W."/>
            <person name="Sato Y."/>
            <person name="Scheller H.V."/>
            <person name="Schulz B."/>
            <person name="Schulz C."/>
            <person name="Shakirov E.V."/>
            <person name="Shibagaki N."/>
            <person name="Shinohara N."/>
            <person name="Shippen D.E."/>
            <person name="Soerensen I."/>
            <person name="Sotooka R."/>
            <person name="Sugimoto N."/>
            <person name="Sugita M."/>
            <person name="Sumikawa N."/>
            <person name="Tanurdzic M."/>
            <person name="Theissen G."/>
            <person name="Ulvskov P."/>
            <person name="Wakazuki S."/>
            <person name="Weng J.K."/>
            <person name="Willats W.W."/>
            <person name="Wipf D."/>
            <person name="Wolf P.G."/>
            <person name="Yang L."/>
            <person name="Zimmer A.D."/>
            <person name="Zhu Q."/>
            <person name="Mitros T."/>
            <person name="Hellsten U."/>
            <person name="Loque D."/>
            <person name="Otillar R."/>
            <person name="Salamov A."/>
            <person name="Schmutz J."/>
            <person name="Shapiro H."/>
            <person name="Lindquist E."/>
            <person name="Lucas S."/>
            <person name="Rokhsar D."/>
            <person name="Grigoriev I.V."/>
        </authorList>
    </citation>
    <scope>NUCLEOTIDE SEQUENCE [LARGE SCALE GENOMIC DNA]</scope>
</reference>
<dbReference type="PANTHER" id="PTHR47461:SF1">
    <property type="entry name" value="PHYTOLONGIN PHYL1.2"/>
    <property type="match status" value="1"/>
</dbReference>
<comment type="similarity">
    <text evidence="2">Belongs to the synaptobrevin family.</text>
</comment>
<protein>
    <recommendedName>
        <fullName evidence="5">Longin domain-containing protein</fullName>
    </recommendedName>
</protein>
<evidence type="ECO:0000256" key="4">
    <source>
        <dbReference type="SAM" id="Phobius"/>
    </source>
</evidence>
<keyword evidence="4" id="KW-1133">Transmembrane helix</keyword>
<dbReference type="SUPFAM" id="SSF64356">
    <property type="entry name" value="SNARE-like"/>
    <property type="match status" value="1"/>
</dbReference>
<evidence type="ECO:0000256" key="2">
    <source>
        <dbReference type="ARBA" id="ARBA00008025"/>
    </source>
</evidence>
<dbReference type="OrthoDB" id="1871923at2759"/>
<dbReference type="EMBL" id="GL377583">
    <property type="protein sequence ID" value="EFJ26922.1"/>
    <property type="molecule type" value="Genomic_DNA"/>
</dbReference>
<evidence type="ECO:0000256" key="1">
    <source>
        <dbReference type="ARBA" id="ARBA00004370"/>
    </source>
</evidence>
<gene>
    <name evidence="6" type="ORF">SELMODRAFT_412446</name>
</gene>
<evidence type="ECO:0000259" key="5">
    <source>
        <dbReference type="PROSITE" id="PS50859"/>
    </source>
</evidence>
<evidence type="ECO:0000313" key="6">
    <source>
        <dbReference type="EMBL" id="EFJ26922.1"/>
    </source>
</evidence>
<dbReference type="FunCoup" id="D8RLI4">
    <property type="interactions" value="120"/>
</dbReference>
<feature type="domain" description="Longin" evidence="5">
    <location>
        <begin position="13"/>
        <end position="99"/>
    </location>
</feature>
<evidence type="ECO:0000313" key="7">
    <source>
        <dbReference type="Proteomes" id="UP000001514"/>
    </source>
</evidence>
<dbReference type="PANTHER" id="PTHR47461">
    <property type="entry name" value="PHYTOLONGIN PHYL1.2"/>
    <property type="match status" value="1"/>
</dbReference>
<keyword evidence="3 4" id="KW-0472">Membrane</keyword>